<gene>
    <name evidence="5" type="ORF">C9374_006973</name>
</gene>
<evidence type="ECO:0000256" key="2">
    <source>
        <dbReference type="ARBA" id="ARBA00023136"/>
    </source>
</evidence>
<sequence>MSQDLKTSPYKAVINFINQFQTLTNTGLGRDKATKVLQYGCKIIEEILERSASPAVDHKDLIVRVQRTSAGLATARRVMRFWKPFQGYVALIQFIEALIGGKKQTVTAILDLVSKLCMAHYFLMDHLTWLSREKILSDMPLELAQKSQSFFASTFNNNKNADYSRSSSNFWFYGVIFAILAHVLRWSEYLTKEKKELDIVRDANQQKMFRTFIALLCDFGTAAILAKKTSFQNKAALGVFGVVSSLISIYDAWPSQ</sequence>
<reference evidence="5 6" key="1">
    <citation type="journal article" date="2018" name="BMC Genomics">
        <title>The genome of Naegleria lovaniensis, the basis for a comparative approach to unravel pathogenicity factors of the human pathogenic amoeba N. fowleri.</title>
        <authorList>
            <person name="Liechti N."/>
            <person name="Schurch N."/>
            <person name="Bruggmann R."/>
            <person name="Wittwer M."/>
        </authorList>
    </citation>
    <scope>NUCLEOTIDE SEQUENCE [LARGE SCALE GENOMIC DNA]</scope>
    <source>
        <strain evidence="5 6">ATCC 30569</strain>
    </source>
</reference>
<dbReference type="GeneID" id="68099427"/>
<protein>
    <recommendedName>
        <fullName evidence="7">Peroxisomal biogenesis factor 11</fullName>
    </recommendedName>
</protein>
<dbReference type="Proteomes" id="UP000816034">
    <property type="component" value="Unassembled WGS sequence"/>
</dbReference>
<dbReference type="RefSeq" id="XP_044555336.1">
    <property type="nucleotide sequence ID" value="XM_044696892.1"/>
</dbReference>
<dbReference type="PANTHER" id="PTHR12652:SF50">
    <property type="entry name" value="PEROXIN 11"/>
    <property type="match status" value="1"/>
</dbReference>
<organism evidence="5 6">
    <name type="scientific">Naegleria lovaniensis</name>
    <name type="common">Amoeba</name>
    <dbReference type="NCBI Taxonomy" id="51637"/>
    <lineage>
        <taxon>Eukaryota</taxon>
        <taxon>Discoba</taxon>
        <taxon>Heterolobosea</taxon>
        <taxon>Tetramitia</taxon>
        <taxon>Eutetramitia</taxon>
        <taxon>Vahlkampfiidae</taxon>
        <taxon>Naegleria</taxon>
    </lineage>
</organism>
<keyword evidence="1" id="KW-0962">Peroxisome biogenesis</keyword>
<proteinExistence type="predicted"/>
<dbReference type="InterPro" id="IPR008733">
    <property type="entry name" value="PEX11"/>
</dbReference>
<keyword evidence="6" id="KW-1185">Reference proteome</keyword>
<dbReference type="PANTHER" id="PTHR12652">
    <property type="entry name" value="PEROXISOMAL BIOGENESIS FACTOR 11"/>
    <property type="match status" value="1"/>
</dbReference>
<evidence type="ECO:0008006" key="7">
    <source>
        <dbReference type="Google" id="ProtNLM"/>
    </source>
</evidence>
<evidence type="ECO:0000256" key="3">
    <source>
        <dbReference type="ARBA" id="ARBA00023140"/>
    </source>
</evidence>
<dbReference type="GO" id="GO:0005778">
    <property type="term" value="C:peroxisomal membrane"/>
    <property type="evidence" value="ECO:0007669"/>
    <property type="project" value="UniProtKB-SubCell"/>
</dbReference>
<evidence type="ECO:0000256" key="4">
    <source>
        <dbReference type="ARBA" id="ARBA00046271"/>
    </source>
</evidence>
<dbReference type="GO" id="GO:0016559">
    <property type="term" value="P:peroxisome fission"/>
    <property type="evidence" value="ECO:0007669"/>
    <property type="project" value="InterPro"/>
</dbReference>
<evidence type="ECO:0000313" key="5">
    <source>
        <dbReference type="EMBL" id="KAG2393442.1"/>
    </source>
</evidence>
<comment type="subcellular location">
    <subcellularLocation>
        <location evidence="4">Peroxisome membrane</location>
    </subcellularLocation>
</comment>
<dbReference type="EMBL" id="PYSW02000002">
    <property type="protein sequence ID" value="KAG2393442.1"/>
    <property type="molecule type" value="Genomic_DNA"/>
</dbReference>
<evidence type="ECO:0000256" key="1">
    <source>
        <dbReference type="ARBA" id="ARBA00022593"/>
    </source>
</evidence>
<comment type="caution">
    <text evidence="5">The sequence shown here is derived from an EMBL/GenBank/DDBJ whole genome shotgun (WGS) entry which is preliminary data.</text>
</comment>
<keyword evidence="2" id="KW-0472">Membrane</keyword>
<keyword evidence="3" id="KW-0576">Peroxisome</keyword>
<dbReference type="AlphaFoldDB" id="A0AA88KRP8"/>
<evidence type="ECO:0000313" key="6">
    <source>
        <dbReference type="Proteomes" id="UP000816034"/>
    </source>
</evidence>
<name>A0AA88KRP8_NAELO</name>
<accession>A0AA88KRP8</accession>
<dbReference type="Pfam" id="PF05648">
    <property type="entry name" value="PEX11"/>
    <property type="match status" value="1"/>
</dbReference>